<dbReference type="EMBL" id="JABWDY010016127">
    <property type="protein sequence ID" value="KAF5196334.1"/>
    <property type="molecule type" value="Genomic_DNA"/>
</dbReference>
<dbReference type="AlphaFoldDB" id="A0A7J6WFW8"/>
<reference evidence="1 2" key="1">
    <citation type="submission" date="2020-06" db="EMBL/GenBank/DDBJ databases">
        <title>Transcriptomic and genomic resources for Thalictrum thalictroides and T. hernandezii: Facilitating candidate gene discovery in an emerging model plant lineage.</title>
        <authorList>
            <person name="Arias T."/>
            <person name="Riano-Pachon D.M."/>
            <person name="Di Stilio V.S."/>
        </authorList>
    </citation>
    <scope>NUCLEOTIDE SEQUENCE [LARGE SCALE GENOMIC DNA]</scope>
    <source>
        <strain evidence="2">cv. WT478/WT964</strain>
        <tissue evidence="1">Leaves</tissue>
    </source>
</reference>
<keyword evidence="2" id="KW-1185">Reference proteome</keyword>
<protein>
    <submittedName>
        <fullName evidence="1">Uncharacterized protein</fullName>
    </submittedName>
</protein>
<comment type="caution">
    <text evidence="1">The sequence shown here is derived from an EMBL/GenBank/DDBJ whole genome shotgun (WGS) entry which is preliminary data.</text>
</comment>
<evidence type="ECO:0000313" key="2">
    <source>
        <dbReference type="Proteomes" id="UP000554482"/>
    </source>
</evidence>
<name>A0A7J6WFW8_THATH</name>
<gene>
    <name evidence="1" type="ORF">FRX31_014078</name>
</gene>
<proteinExistence type="predicted"/>
<dbReference type="Proteomes" id="UP000554482">
    <property type="component" value="Unassembled WGS sequence"/>
</dbReference>
<accession>A0A7J6WFW8</accession>
<evidence type="ECO:0000313" key="1">
    <source>
        <dbReference type="EMBL" id="KAF5196334.1"/>
    </source>
</evidence>
<organism evidence="1 2">
    <name type="scientific">Thalictrum thalictroides</name>
    <name type="common">Rue-anemone</name>
    <name type="synonym">Anemone thalictroides</name>
    <dbReference type="NCBI Taxonomy" id="46969"/>
    <lineage>
        <taxon>Eukaryota</taxon>
        <taxon>Viridiplantae</taxon>
        <taxon>Streptophyta</taxon>
        <taxon>Embryophyta</taxon>
        <taxon>Tracheophyta</taxon>
        <taxon>Spermatophyta</taxon>
        <taxon>Magnoliopsida</taxon>
        <taxon>Ranunculales</taxon>
        <taxon>Ranunculaceae</taxon>
        <taxon>Thalictroideae</taxon>
        <taxon>Thalictrum</taxon>
    </lineage>
</organism>
<sequence length="70" mass="8111">MADLQQYNLQITHIAIFRSRRSGNNTTTMLVYLQQILEEKAKYLQQKQRLKEKKMSYAIVTCANEASDGS</sequence>